<sequence length="106" mass="12402">MSKEKEYTSTCSLAMVQKIIGGKWKLVILWYLSRGPKRFGEIKRTFPDITQAMLTKQLRELEEDGFIHREIYKEVPPRVEYSLTSVGGDFVPILHSIYDWGEIHLK</sequence>
<dbReference type="EMBL" id="JAPCKK010000016">
    <property type="protein sequence ID" value="MDP4097349.1"/>
    <property type="molecule type" value="Genomic_DNA"/>
</dbReference>
<dbReference type="PROSITE" id="PS51118">
    <property type="entry name" value="HTH_HXLR"/>
    <property type="match status" value="1"/>
</dbReference>
<dbReference type="CDD" id="cd00090">
    <property type="entry name" value="HTH_ARSR"/>
    <property type="match status" value="1"/>
</dbReference>
<evidence type="ECO:0000256" key="3">
    <source>
        <dbReference type="ARBA" id="ARBA00023163"/>
    </source>
</evidence>
<gene>
    <name evidence="5" type="ORF">OIN60_11270</name>
</gene>
<dbReference type="RefSeq" id="WP_305754960.1">
    <property type="nucleotide sequence ID" value="NZ_JAPCKK010000016.1"/>
</dbReference>
<comment type="caution">
    <text evidence="5">The sequence shown here is derived from an EMBL/GenBank/DDBJ whole genome shotgun (WGS) entry which is preliminary data.</text>
</comment>
<proteinExistence type="predicted"/>
<evidence type="ECO:0000313" key="5">
    <source>
        <dbReference type="EMBL" id="MDP4097349.1"/>
    </source>
</evidence>
<evidence type="ECO:0000313" key="6">
    <source>
        <dbReference type="Proteomes" id="UP001241848"/>
    </source>
</evidence>
<dbReference type="SUPFAM" id="SSF46785">
    <property type="entry name" value="Winged helix' DNA-binding domain"/>
    <property type="match status" value="1"/>
</dbReference>
<organism evidence="5 6">
    <name type="scientific">Paenibacillus zeirhizosphaerae</name>
    <dbReference type="NCBI Taxonomy" id="2987519"/>
    <lineage>
        <taxon>Bacteria</taxon>
        <taxon>Bacillati</taxon>
        <taxon>Bacillota</taxon>
        <taxon>Bacilli</taxon>
        <taxon>Bacillales</taxon>
        <taxon>Paenibacillaceae</taxon>
        <taxon>Paenibacillus</taxon>
    </lineage>
</organism>
<dbReference type="Gene3D" id="1.10.10.10">
    <property type="entry name" value="Winged helix-like DNA-binding domain superfamily/Winged helix DNA-binding domain"/>
    <property type="match status" value="1"/>
</dbReference>
<dbReference type="InterPro" id="IPR002577">
    <property type="entry name" value="HTH_HxlR"/>
</dbReference>
<accession>A0ABT9FRK0</accession>
<dbReference type="InterPro" id="IPR036388">
    <property type="entry name" value="WH-like_DNA-bd_sf"/>
</dbReference>
<dbReference type="InterPro" id="IPR011991">
    <property type="entry name" value="ArsR-like_HTH"/>
</dbReference>
<keyword evidence="3" id="KW-0804">Transcription</keyword>
<keyword evidence="6" id="KW-1185">Reference proteome</keyword>
<evidence type="ECO:0000256" key="2">
    <source>
        <dbReference type="ARBA" id="ARBA00023125"/>
    </source>
</evidence>
<evidence type="ECO:0000259" key="4">
    <source>
        <dbReference type="PROSITE" id="PS51118"/>
    </source>
</evidence>
<dbReference type="PANTHER" id="PTHR33204:SF29">
    <property type="entry name" value="TRANSCRIPTIONAL REGULATOR"/>
    <property type="match status" value="1"/>
</dbReference>
<keyword evidence="2" id="KW-0238">DNA-binding</keyword>
<name>A0ABT9FRK0_9BACL</name>
<evidence type="ECO:0000256" key="1">
    <source>
        <dbReference type="ARBA" id="ARBA00023015"/>
    </source>
</evidence>
<dbReference type="PANTHER" id="PTHR33204">
    <property type="entry name" value="TRANSCRIPTIONAL REGULATOR, MARR FAMILY"/>
    <property type="match status" value="1"/>
</dbReference>
<dbReference type="Proteomes" id="UP001241848">
    <property type="component" value="Unassembled WGS sequence"/>
</dbReference>
<reference evidence="5 6" key="1">
    <citation type="submission" date="2022-10" db="EMBL/GenBank/DDBJ databases">
        <title>Paenibacillus description and whole genome data of maize root bacterial community.</title>
        <authorList>
            <person name="Marton D."/>
            <person name="Farkas M."/>
            <person name="Cserhati M."/>
        </authorList>
    </citation>
    <scope>NUCLEOTIDE SEQUENCE [LARGE SCALE GENOMIC DNA]</scope>
    <source>
        <strain evidence="5 6">P96</strain>
    </source>
</reference>
<protein>
    <submittedName>
        <fullName evidence="5">Helix-turn-helix transcriptional regulator</fullName>
    </submittedName>
</protein>
<keyword evidence="1" id="KW-0805">Transcription regulation</keyword>
<feature type="domain" description="HTH hxlR-type" evidence="4">
    <location>
        <begin position="11"/>
        <end position="106"/>
    </location>
</feature>
<dbReference type="Pfam" id="PF01638">
    <property type="entry name" value="HxlR"/>
    <property type="match status" value="1"/>
</dbReference>
<dbReference type="InterPro" id="IPR036390">
    <property type="entry name" value="WH_DNA-bd_sf"/>
</dbReference>